<comment type="caution">
    <text evidence="5">The sequence shown here is derived from an EMBL/GenBank/DDBJ whole genome shotgun (WGS) entry which is preliminary data.</text>
</comment>
<dbReference type="PROSITE" id="PS00107">
    <property type="entry name" value="PROTEIN_KINASE_ATP"/>
    <property type="match status" value="1"/>
</dbReference>
<dbReference type="SUPFAM" id="SSF56112">
    <property type="entry name" value="Protein kinase-like (PK-like)"/>
    <property type="match status" value="1"/>
</dbReference>
<dbReference type="GO" id="GO:0035556">
    <property type="term" value="P:intracellular signal transduction"/>
    <property type="evidence" value="ECO:0007669"/>
    <property type="project" value="TreeGrafter"/>
</dbReference>
<gene>
    <name evidence="5" type="primary">PIM1_2</name>
    <name evidence="5" type="ORF">HK103_003560</name>
</gene>
<evidence type="ECO:0000256" key="1">
    <source>
        <dbReference type="ARBA" id="ARBA00022741"/>
    </source>
</evidence>
<dbReference type="InterPro" id="IPR000719">
    <property type="entry name" value="Prot_kinase_dom"/>
</dbReference>
<feature type="binding site" evidence="3">
    <location>
        <position position="37"/>
    </location>
    <ligand>
        <name>ATP</name>
        <dbReference type="ChEBI" id="CHEBI:30616"/>
    </ligand>
</feature>
<dbReference type="AlphaFoldDB" id="A0AAD5Y3X7"/>
<feature type="domain" description="Protein kinase" evidence="4">
    <location>
        <begin position="8"/>
        <end position="244"/>
    </location>
</feature>
<dbReference type="GO" id="GO:0005829">
    <property type="term" value="C:cytosol"/>
    <property type="evidence" value="ECO:0007669"/>
    <property type="project" value="TreeGrafter"/>
</dbReference>
<dbReference type="GO" id="GO:0005634">
    <property type="term" value="C:nucleus"/>
    <property type="evidence" value="ECO:0007669"/>
    <property type="project" value="TreeGrafter"/>
</dbReference>
<evidence type="ECO:0000256" key="3">
    <source>
        <dbReference type="PROSITE-ProRule" id="PRU10141"/>
    </source>
</evidence>
<keyword evidence="2 3" id="KW-0067">ATP-binding</keyword>
<protein>
    <submittedName>
        <fullName evidence="5">ATP-dependent Lon protease pim1</fullName>
    </submittedName>
</protein>
<dbReference type="GO" id="GO:0005524">
    <property type="term" value="F:ATP binding"/>
    <property type="evidence" value="ECO:0007669"/>
    <property type="project" value="UniProtKB-UniRule"/>
</dbReference>
<accession>A0AAD5Y3X7</accession>
<reference evidence="5" key="1">
    <citation type="submission" date="2020-05" db="EMBL/GenBank/DDBJ databases">
        <title>Phylogenomic resolution of chytrid fungi.</title>
        <authorList>
            <person name="Stajich J.E."/>
            <person name="Amses K."/>
            <person name="Simmons R."/>
            <person name="Seto K."/>
            <person name="Myers J."/>
            <person name="Bonds A."/>
            <person name="Quandt C.A."/>
            <person name="Barry K."/>
            <person name="Liu P."/>
            <person name="Grigoriev I."/>
            <person name="Longcore J.E."/>
            <person name="James T.Y."/>
        </authorList>
    </citation>
    <scope>NUCLEOTIDE SEQUENCE</scope>
    <source>
        <strain evidence="5">PLAUS21</strain>
    </source>
</reference>
<evidence type="ECO:0000313" key="6">
    <source>
        <dbReference type="Proteomes" id="UP001210925"/>
    </source>
</evidence>
<evidence type="ECO:0000259" key="4">
    <source>
        <dbReference type="PROSITE" id="PS50011"/>
    </source>
</evidence>
<dbReference type="GO" id="GO:0006508">
    <property type="term" value="P:proteolysis"/>
    <property type="evidence" value="ECO:0007669"/>
    <property type="project" value="UniProtKB-KW"/>
</dbReference>
<keyword evidence="5" id="KW-0645">Protease</keyword>
<organism evidence="5 6">
    <name type="scientific">Boothiomyces macroporosus</name>
    <dbReference type="NCBI Taxonomy" id="261099"/>
    <lineage>
        <taxon>Eukaryota</taxon>
        <taxon>Fungi</taxon>
        <taxon>Fungi incertae sedis</taxon>
        <taxon>Chytridiomycota</taxon>
        <taxon>Chytridiomycota incertae sedis</taxon>
        <taxon>Chytridiomycetes</taxon>
        <taxon>Rhizophydiales</taxon>
        <taxon>Terramycetaceae</taxon>
        <taxon>Boothiomyces</taxon>
    </lineage>
</organism>
<name>A0AAD5Y3X7_9FUNG</name>
<dbReference type="Gene3D" id="1.10.510.10">
    <property type="entry name" value="Transferase(Phosphotransferase) domain 1"/>
    <property type="match status" value="1"/>
</dbReference>
<sequence>MIKLPSEYQFTSFIGSGAFGTVVRCQDVKRNRSVAVKIIPKPKISNWIVYNDQRIPLKVDILLHCHHKNIIQILDYFESVEDFYIVTNVPARRCLKLHEASMDMFQYIENYFPLPERTIKMFFKQAASAIDYLYDMKICHGFANVVKDNIDDRDYGGLGGTVEYWSPEFYTRTCFNRYASDIWALGIVLVVITNKYVMWNGCTPYNADKEYAPVFEGMLQNVPEDRFIIKDVMRLVKLWTVEKD</sequence>
<dbReference type="GO" id="GO:0004674">
    <property type="term" value="F:protein serine/threonine kinase activity"/>
    <property type="evidence" value="ECO:0007669"/>
    <property type="project" value="TreeGrafter"/>
</dbReference>
<keyword evidence="5" id="KW-0378">Hydrolase</keyword>
<dbReference type="Gene3D" id="3.30.200.20">
    <property type="entry name" value="Phosphorylase Kinase, domain 1"/>
    <property type="match status" value="1"/>
</dbReference>
<dbReference type="GO" id="GO:0045719">
    <property type="term" value="P:negative regulation of glycogen biosynthetic process"/>
    <property type="evidence" value="ECO:0007669"/>
    <property type="project" value="TreeGrafter"/>
</dbReference>
<dbReference type="Proteomes" id="UP001210925">
    <property type="component" value="Unassembled WGS sequence"/>
</dbReference>
<dbReference type="InterPro" id="IPR011009">
    <property type="entry name" value="Kinase-like_dom_sf"/>
</dbReference>
<keyword evidence="6" id="KW-1185">Reference proteome</keyword>
<dbReference type="GO" id="GO:0008233">
    <property type="term" value="F:peptidase activity"/>
    <property type="evidence" value="ECO:0007669"/>
    <property type="project" value="UniProtKB-KW"/>
</dbReference>
<dbReference type="EMBL" id="JADGKB010000027">
    <property type="protein sequence ID" value="KAJ3258438.1"/>
    <property type="molecule type" value="Genomic_DNA"/>
</dbReference>
<keyword evidence="1 3" id="KW-0547">Nucleotide-binding</keyword>
<evidence type="ECO:0000313" key="5">
    <source>
        <dbReference type="EMBL" id="KAJ3258438.1"/>
    </source>
</evidence>
<proteinExistence type="predicted"/>
<evidence type="ECO:0000256" key="2">
    <source>
        <dbReference type="ARBA" id="ARBA00022840"/>
    </source>
</evidence>
<dbReference type="PANTHER" id="PTHR24346:SF51">
    <property type="entry name" value="PAS DOMAIN-CONTAINING SERINE_THREONINE-PROTEIN KINASE"/>
    <property type="match status" value="1"/>
</dbReference>
<dbReference type="PANTHER" id="PTHR24346">
    <property type="entry name" value="MAP/MICROTUBULE AFFINITY-REGULATING KINASE"/>
    <property type="match status" value="1"/>
</dbReference>
<dbReference type="InterPro" id="IPR017441">
    <property type="entry name" value="Protein_kinase_ATP_BS"/>
</dbReference>
<dbReference type="PROSITE" id="PS50011">
    <property type="entry name" value="PROTEIN_KINASE_DOM"/>
    <property type="match status" value="1"/>
</dbReference>
<dbReference type="Pfam" id="PF00069">
    <property type="entry name" value="Pkinase"/>
    <property type="match status" value="1"/>
</dbReference>
<dbReference type="CDD" id="cd00180">
    <property type="entry name" value="PKc"/>
    <property type="match status" value="1"/>
</dbReference>